<dbReference type="EMBL" id="MTAB01000036">
    <property type="protein sequence ID" value="OSI17104.1"/>
    <property type="molecule type" value="Genomic_DNA"/>
</dbReference>
<evidence type="ECO:0000313" key="11">
    <source>
        <dbReference type="Proteomes" id="UP000193303"/>
    </source>
</evidence>
<accession>A0A1X3DBL9</accession>
<dbReference type="Proteomes" id="UP000193303">
    <property type="component" value="Unassembled WGS sequence"/>
</dbReference>
<keyword evidence="4" id="KW-0862">Zinc</keyword>
<dbReference type="InterPro" id="IPR007863">
    <property type="entry name" value="Peptidase_M16_C"/>
</dbReference>
<dbReference type="Gene3D" id="3.30.830.10">
    <property type="entry name" value="Metalloenzyme, LuxS/M16 peptidase-like"/>
    <property type="match status" value="4"/>
</dbReference>
<comment type="similarity">
    <text evidence="1">Belongs to the peptidase M16 family.</text>
</comment>
<organism evidence="10 11">
    <name type="scientific">Neisseria dumasiana</name>
    <dbReference type="NCBI Taxonomy" id="1931275"/>
    <lineage>
        <taxon>Bacteria</taxon>
        <taxon>Pseudomonadati</taxon>
        <taxon>Pseudomonadota</taxon>
        <taxon>Betaproteobacteria</taxon>
        <taxon>Neisseriales</taxon>
        <taxon>Neisseriaceae</taxon>
        <taxon>Neisseria</taxon>
    </lineage>
</organism>
<dbReference type="RefSeq" id="WP_085360577.1">
    <property type="nucleotide sequence ID" value="NZ_MTAB01000036.1"/>
</dbReference>
<evidence type="ECO:0000256" key="5">
    <source>
        <dbReference type="ARBA" id="ARBA00023049"/>
    </source>
</evidence>
<feature type="chain" id="PRO_5012326693" description="Peptidase M16" evidence="7">
    <location>
        <begin position="22"/>
        <end position="920"/>
    </location>
</feature>
<evidence type="ECO:0000256" key="1">
    <source>
        <dbReference type="ARBA" id="ARBA00007261"/>
    </source>
</evidence>
<dbReference type="SUPFAM" id="SSF63411">
    <property type="entry name" value="LuxS/MPP-like metallohydrolase"/>
    <property type="match status" value="3"/>
</dbReference>
<feature type="region of interest" description="Disordered" evidence="6">
    <location>
        <begin position="445"/>
        <end position="492"/>
    </location>
</feature>
<feature type="signal peptide" evidence="7">
    <location>
        <begin position="1"/>
        <end position="21"/>
    </location>
</feature>
<keyword evidence="5" id="KW-0482">Metalloprotease</keyword>
<feature type="domain" description="Peptidase M16 N-terminal" evidence="8">
    <location>
        <begin position="48"/>
        <end position="164"/>
    </location>
</feature>
<dbReference type="GO" id="GO:0006508">
    <property type="term" value="P:proteolysis"/>
    <property type="evidence" value="ECO:0007669"/>
    <property type="project" value="UniProtKB-KW"/>
</dbReference>
<dbReference type="Pfam" id="PF05193">
    <property type="entry name" value="Peptidase_M16_C"/>
    <property type="match status" value="1"/>
</dbReference>
<feature type="domain" description="Peptidase M16 C-terminal" evidence="9">
    <location>
        <begin position="199"/>
        <end position="372"/>
    </location>
</feature>
<dbReference type="GO" id="GO:0046872">
    <property type="term" value="F:metal ion binding"/>
    <property type="evidence" value="ECO:0007669"/>
    <property type="project" value="InterPro"/>
</dbReference>
<evidence type="ECO:0000256" key="4">
    <source>
        <dbReference type="ARBA" id="ARBA00022833"/>
    </source>
</evidence>
<feature type="region of interest" description="Disordered" evidence="6">
    <location>
        <begin position="173"/>
        <end position="196"/>
    </location>
</feature>
<keyword evidence="3" id="KW-0378">Hydrolase</keyword>
<feature type="compositionally biased region" description="Polar residues" evidence="6">
    <location>
        <begin position="473"/>
        <end position="482"/>
    </location>
</feature>
<reference evidence="11" key="1">
    <citation type="submission" date="2017-01" db="EMBL/GenBank/DDBJ databases">
        <authorList>
            <person name="Mah S.A."/>
            <person name="Swanson W.J."/>
            <person name="Moy G.W."/>
            <person name="Vacquier V.D."/>
        </authorList>
    </citation>
    <scope>NUCLEOTIDE SEQUENCE [LARGE SCALE GENOMIC DNA]</scope>
    <source>
        <strain evidence="11">124861</strain>
    </source>
</reference>
<evidence type="ECO:0000259" key="8">
    <source>
        <dbReference type="Pfam" id="PF00675"/>
    </source>
</evidence>
<evidence type="ECO:0000256" key="2">
    <source>
        <dbReference type="ARBA" id="ARBA00022670"/>
    </source>
</evidence>
<sequence length="920" mass="103081">MRLIRFLLLAAVLFSAAFVRAGKVEHVEGKLDNGLTYHIFNVPSADRRLTLRLQVQAGAADENDGEEGIAHITEHMVFQSSAAFPQGLSAHLNQQGWQLGRHYNAQTGYRFTRYLLSPPQGKRQLEEALAVYRQMLFPQNFSAADWQKEQQVILAEWRQQQTLANRLSRRHHALLHSGSRSGRSPPIGSREAIEQAQADTASRFHSKWYGSNNAVLVIVGDLNPKKAATAVEAALGRLKPISLPVRNAAEYEPKPHAKPQQYITDKDNTENKLSLVFRFNNAASQENSDAGLYQRLLDNFAAHIINMRLEAEGGNVVMKFGDLGKQTGSLGFYTDVAPGGHQEALDTLYRLIENVKRQPASESETAAYRKILHNHLSRQDVLPDDFHQTVQTADETVLAGKSVPSAALRAAERGQLYRINTQAVNRRISEWLNAADKLVMMQTAATPQNQPASEAPVQKKQAAKPVPAKQQPSTHTLATPAQTAAKPQEAAQHTAFAVHKGQGVAVSKSYDKDNAVTYLTLSNGDRISLLQHASAGSKIYFKAIADTGYLHGGANGWQAQLAADIANRSAPEGWSTHVFKQWQRQQGIVYRYRLDSDRQTVDAQVPATGLEKLLQLYRSRQAASVAAADWQSRLEAAAVRLPVYLQSVPGKQEQELEILRYGQTEPRPHDSTEIRALTPQDMQRQWRKLTSGNANHYIVSSMPSEKIIPLLTQYLADIPRSPAENMNRPLLEGATLRRAPINDIDGTDVNAWSWQPFYDWTPDTSEQIPLLVNLANARLKDELRSRNQSTYSVKFAALPEPVYNRVESNLFFSTPPEQAAEAWETAQQILQRLPENITKAEADNLQQLFIEQEAKRQANPEIWLERLAASHRHYGDARYLSRLPQLHRTIIQTRLRQTAKLLWSTHNARVLLIDPARRPE</sequence>
<dbReference type="Pfam" id="PF00675">
    <property type="entry name" value="Peptidase_M16"/>
    <property type="match status" value="1"/>
</dbReference>
<protein>
    <recommendedName>
        <fullName evidence="12">Peptidase M16</fullName>
    </recommendedName>
</protein>
<feature type="compositionally biased region" description="Low complexity" evidence="6">
    <location>
        <begin position="455"/>
        <end position="472"/>
    </location>
</feature>
<dbReference type="GO" id="GO:0008237">
    <property type="term" value="F:metallopeptidase activity"/>
    <property type="evidence" value="ECO:0007669"/>
    <property type="project" value="UniProtKB-KW"/>
</dbReference>
<evidence type="ECO:0000256" key="6">
    <source>
        <dbReference type="SAM" id="MobiDB-lite"/>
    </source>
</evidence>
<keyword evidence="7" id="KW-0732">Signal</keyword>
<dbReference type="InterPro" id="IPR011765">
    <property type="entry name" value="Pept_M16_N"/>
</dbReference>
<evidence type="ECO:0008006" key="12">
    <source>
        <dbReference type="Google" id="ProtNLM"/>
    </source>
</evidence>
<dbReference type="AlphaFoldDB" id="A0A1X3DBL9"/>
<evidence type="ECO:0000313" key="10">
    <source>
        <dbReference type="EMBL" id="OSI17104.1"/>
    </source>
</evidence>
<comment type="caution">
    <text evidence="10">The sequence shown here is derived from an EMBL/GenBank/DDBJ whole genome shotgun (WGS) entry which is preliminary data.</text>
</comment>
<evidence type="ECO:0000256" key="3">
    <source>
        <dbReference type="ARBA" id="ARBA00022801"/>
    </source>
</evidence>
<proteinExistence type="inferred from homology"/>
<dbReference type="InterPro" id="IPR011249">
    <property type="entry name" value="Metalloenz_LuxS/M16"/>
</dbReference>
<keyword evidence="2" id="KW-0645">Protease</keyword>
<dbReference type="InterPro" id="IPR050626">
    <property type="entry name" value="Peptidase_M16"/>
</dbReference>
<evidence type="ECO:0000256" key="7">
    <source>
        <dbReference type="SAM" id="SignalP"/>
    </source>
</evidence>
<dbReference type="PANTHER" id="PTHR43690:SF17">
    <property type="entry name" value="PROTEIN YHJJ"/>
    <property type="match status" value="1"/>
</dbReference>
<gene>
    <name evidence="10" type="ORF">BV912_11175</name>
</gene>
<evidence type="ECO:0000259" key="9">
    <source>
        <dbReference type="Pfam" id="PF05193"/>
    </source>
</evidence>
<dbReference type="STRING" id="1931275.BV914_00050"/>
<name>A0A1X3DBL9_9NEIS</name>
<dbReference type="OrthoDB" id="9811314at2"/>
<feature type="compositionally biased region" description="Low complexity" evidence="6">
    <location>
        <begin position="177"/>
        <end position="190"/>
    </location>
</feature>
<dbReference type="PANTHER" id="PTHR43690">
    <property type="entry name" value="NARDILYSIN"/>
    <property type="match status" value="1"/>
</dbReference>